<dbReference type="GO" id="GO:0005886">
    <property type="term" value="C:plasma membrane"/>
    <property type="evidence" value="ECO:0007669"/>
    <property type="project" value="TreeGrafter"/>
</dbReference>
<name>A0A914WUJ1_9BILA</name>
<dbReference type="GO" id="GO:0005509">
    <property type="term" value="F:calcium ion binding"/>
    <property type="evidence" value="ECO:0007669"/>
    <property type="project" value="TreeGrafter"/>
</dbReference>
<feature type="region of interest" description="Disordered" evidence="1">
    <location>
        <begin position="806"/>
        <end position="836"/>
    </location>
</feature>
<feature type="region of interest" description="Disordered" evidence="1">
    <location>
        <begin position="194"/>
        <end position="538"/>
    </location>
</feature>
<keyword evidence="3" id="KW-1185">Reference proteome</keyword>
<feature type="domain" description="C2" evidence="2">
    <location>
        <begin position="538"/>
        <end position="664"/>
    </location>
</feature>
<evidence type="ECO:0000313" key="4">
    <source>
        <dbReference type="WBParaSite" id="PSAMB.scaffold545size47667.g6876.t1"/>
    </source>
</evidence>
<feature type="region of interest" description="Disordered" evidence="1">
    <location>
        <begin position="168"/>
        <end position="187"/>
    </location>
</feature>
<feature type="compositionally biased region" description="Polar residues" evidence="1">
    <location>
        <begin position="420"/>
        <end position="431"/>
    </location>
</feature>
<evidence type="ECO:0000259" key="2">
    <source>
        <dbReference type="PROSITE" id="PS50004"/>
    </source>
</evidence>
<dbReference type="InterPro" id="IPR000008">
    <property type="entry name" value="C2_dom"/>
</dbReference>
<dbReference type="WBParaSite" id="PSAMB.scaffold545size47667.g6876.t1">
    <property type="protein sequence ID" value="PSAMB.scaffold545size47667.g6876.t1"/>
    <property type="gene ID" value="PSAMB.scaffold545size47667.g6876"/>
</dbReference>
<dbReference type="GO" id="GO:0030276">
    <property type="term" value="F:clathrin binding"/>
    <property type="evidence" value="ECO:0007669"/>
    <property type="project" value="TreeGrafter"/>
</dbReference>
<dbReference type="CDD" id="cd00030">
    <property type="entry name" value="C2"/>
    <property type="match status" value="1"/>
</dbReference>
<dbReference type="Pfam" id="PF00168">
    <property type="entry name" value="C2"/>
    <property type="match status" value="2"/>
</dbReference>
<feature type="compositionally biased region" description="Pro residues" evidence="1">
    <location>
        <begin position="337"/>
        <end position="356"/>
    </location>
</feature>
<dbReference type="GO" id="GO:0000149">
    <property type="term" value="F:SNARE binding"/>
    <property type="evidence" value="ECO:0007669"/>
    <property type="project" value="TreeGrafter"/>
</dbReference>
<proteinExistence type="predicted"/>
<dbReference type="GO" id="GO:0005544">
    <property type="term" value="F:calcium-dependent phospholipid binding"/>
    <property type="evidence" value="ECO:0007669"/>
    <property type="project" value="TreeGrafter"/>
</dbReference>
<dbReference type="AlphaFoldDB" id="A0A914WUJ1"/>
<dbReference type="PANTHER" id="PTHR10024">
    <property type="entry name" value="SYNAPTOTAGMIN"/>
    <property type="match status" value="1"/>
</dbReference>
<feature type="domain" description="C2" evidence="2">
    <location>
        <begin position="677"/>
        <end position="799"/>
    </location>
</feature>
<protein>
    <submittedName>
        <fullName evidence="4">C2 domain-containing protein</fullName>
    </submittedName>
</protein>
<evidence type="ECO:0000313" key="3">
    <source>
        <dbReference type="Proteomes" id="UP000887566"/>
    </source>
</evidence>
<feature type="compositionally biased region" description="Basic and acidic residues" evidence="1">
    <location>
        <begin position="818"/>
        <end position="828"/>
    </location>
</feature>
<dbReference type="GO" id="GO:0017156">
    <property type="term" value="P:calcium-ion regulated exocytosis"/>
    <property type="evidence" value="ECO:0007669"/>
    <property type="project" value="TreeGrafter"/>
</dbReference>
<accession>A0A914WUJ1</accession>
<feature type="compositionally biased region" description="Basic and acidic residues" evidence="1">
    <location>
        <begin position="194"/>
        <end position="203"/>
    </location>
</feature>
<sequence>MRDSGGDELDAAWCEAKCGASNACAVRPPDCWSMVCECRFGCLASTALVWPDGLVGPAASSRLSASSPPSVFAAVSNDDADEAMHRPNYRPLAPQRAVSDVSRPSPRSVVPQRSVPDFSPLPRSPSASSTSEVSVSEESETDLRHDRRRVGVGATRWATTTGLKVPNEEEVVRSRSFSSPSRAHDASRIEQMRRISQQHDDRQPSSAVLVGYSPAQQDHYYRQPNGCPPDESGADPLEAYSPRYYLQPTGIGGPHQRRLHSVDSDCSHAPDSHRRRLPPTPEELAGHQPYVAVRRCSTPRKLPTPPPQSPRNVSPELRPPSANYFEKGRRGSGRRLPQPPDQTAPSPQPPSSPVPTSPTVLSPQNTTSLEASIRRRQFQPQRQRDDAQDESKTPAAAPSTPPPSTDTPPPRARSPRSSAGSFSQLLGSSVGSRDRSLDSGIVWSNPPRKYSDQQQRGSFDHSYGSPSTNPESQTSSLSPSIEQLTSKSSSDTEDPVALGIDPKLYRQSSVSSNSVPDFASAGGSVSNSNSWPDSSGEPRPTGLGLLHYSLQHFPVRRRLRVSILKAEGLAGQLRPELELHAFCKVSLQPGKQKQQSRVVKRARDAVFNEEFFFDNIGPEDLIIKSLNIRVCHHSGKQFQKDVVIGDIEVPLKDITELQSKKEVRLVEELKPKINIKKLGKLHISSCLEKEARRLTINLIKADDLPKWGISGPPDPCIRITLTQQGKSQTKQSRILKHTCSAVYREAVMFLVSTKAADLEDTSITISVHDTARTASGDDLIGSAFLGKLARDRSELDQWRNTIEHPGKEVKASHQLKLPKHDQAPHVHVSETQSDSD</sequence>
<organism evidence="3 4">
    <name type="scientific">Plectus sambesii</name>
    <dbReference type="NCBI Taxonomy" id="2011161"/>
    <lineage>
        <taxon>Eukaryota</taxon>
        <taxon>Metazoa</taxon>
        <taxon>Ecdysozoa</taxon>
        <taxon>Nematoda</taxon>
        <taxon>Chromadorea</taxon>
        <taxon>Plectida</taxon>
        <taxon>Plectina</taxon>
        <taxon>Plectoidea</taxon>
        <taxon>Plectidae</taxon>
        <taxon>Plectus</taxon>
    </lineage>
</organism>
<feature type="compositionally biased region" description="Polar residues" evidence="1">
    <location>
        <begin position="506"/>
        <end position="515"/>
    </location>
</feature>
<dbReference type="PROSITE" id="PS50004">
    <property type="entry name" value="C2"/>
    <property type="match status" value="2"/>
</dbReference>
<feature type="compositionally biased region" description="Low complexity" evidence="1">
    <location>
        <begin position="124"/>
        <end position="134"/>
    </location>
</feature>
<dbReference type="SMART" id="SM00239">
    <property type="entry name" value="C2"/>
    <property type="match status" value="2"/>
</dbReference>
<evidence type="ECO:0000256" key="1">
    <source>
        <dbReference type="SAM" id="MobiDB-lite"/>
    </source>
</evidence>
<dbReference type="InterPro" id="IPR035892">
    <property type="entry name" value="C2_domain_sf"/>
</dbReference>
<dbReference type="Proteomes" id="UP000887566">
    <property type="component" value="Unplaced"/>
</dbReference>
<feature type="compositionally biased region" description="Pro residues" evidence="1">
    <location>
        <begin position="399"/>
        <end position="412"/>
    </location>
</feature>
<dbReference type="SUPFAM" id="SSF49562">
    <property type="entry name" value="C2 domain (Calcium/lipid-binding domain, CaLB)"/>
    <property type="match status" value="2"/>
</dbReference>
<dbReference type="PANTHER" id="PTHR10024:SF348">
    <property type="entry name" value="SYNAPTOTAGMIN-17"/>
    <property type="match status" value="1"/>
</dbReference>
<feature type="compositionally biased region" description="Basic and acidic residues" evidence="1">
    <location>
        <begin position="382"/>
        <end position="392"/>
    </location>
</feature>
<feature type="compositionally biased region" description="Low complexity" evidence="1">
    <location>
        <begin position="96"/>
        <end position="116"/>
    </location>
</feature>
<feature type="region of interest" description="Disordered" evidence="1">
    <location>
        <begin position="83"/>
        <end position="161"/>
    </location>
</feature>
<feature type="compositionally biased region" description="Low complexity" evidence="1">
    <location>
        <begin position="519"/>
        <end position="535"/>
    </location>
</feature>
<feature type="compositionally biased region" description="Basic and acidic residues" evidence="1">
    <location>
        <begin position="260"/>
        <end position="272"/>
    </location>
</feature>
<reference evidence="4" key="1">
    <citation type="submission" date="2022-11" db="UniProtKB">
        <authorList>
            <consortium name="WormBaseParasite"/>
        </authorList>
    </citation>
    <scope>IDENTIFICATION</scope>
</reference>
<dbReference type="Gene3D" id="2.60.40.150">
    <property type="entry name" value="C2 domain"/>
    <property type="match status" value="2"/>
</dbReference>
<dbReference type="GO" id="GO:0070382">
    <property type="term" value="C:exocytic vesicle"/>
    <property type="evidence" value="ECO:0007669"/>
    <property type="project" value="TreeGrafter"/>
</dbReference>
<dbReference type="GO" id="GO:0001786">
    <property type="term" value="F:phosphatidylserine binding"/>
    <property type="evidence" value="ECO:0007669"/>
    <property type="project" value="TreeGrafter"/>
</dbReference>
<feature type="compositionally biased region" description="Polar residues" evidence="1">
    <location>
        <begin position="464"/>
        <end position="489"/>
    </location>
</feature>